<proteinExistence type="predicted"/>
<dbReference type="RefSeq" id="WP_016195001.1">
    <property type="nucleotide sequence ID" value="NZ_AQPN01000068.1"/>
</dbReference>
<accession>R9GU55</accession>
<dbReference type="Proteomes" id="UP000014174">
    <property type="component" value="Unassembled WGS sequence"/>
</dbReference>
<evidence type="ECO:0000313" key="2">
    <source>
        <dbReference type="Proteomes" id="UP000014174"/>
    </source>
</evidence>
<keyword evidence="2" id="KW-1185">Reference proteome</keyword>
<evidence type="ECO:0000313" key="1">
    <source>
        <dbReference type="EMBL" id="EOR95065.1"/>
    </source>
</evidence>
<dbReference type="eggNOG" id="ENOG503397S">
    <property type="taxonomic scope" value="Bacteria"/>
</dbReference>
<protein>
    <submittedName>
        <fullName evidence="1">Uncharacterized protein</fullName>
    </submittedName>
</protein>
<dbReference type="EMBL" id="AQPN01000068">
    <property type="protein sequence ID" value="EOR95065.1"/>
    <property type="molecule type" value="Genomic_DNA"/>
</dbReference>
<name>R9GU55_9SPHI</name>
<dbReference type="PATRIC" id="fig|1150600.3.peg.1738"/>
<organism evidence="1 2">
    <name type="scientific">Arcticibacter svalbardensis MN12-7</name>
    <dbReference type="NCBI Taxonomy" id="1150600"/>
    <lineage>
        <taxon>Bacteria</taxon>
        <taxon>Pseudomonadati</taxon>
        <taxon>Bacteroidota</taxon>
        <taxon>Sphingobacteriia</taxon>
        <taxon>Sphingobacteriales</taxon>
        <taxon>Sphingobacteriaceae</taxon>
        <taxon>Arcticibacter</taxon>
    </lineage>
</organism>
<dbReference type="AlphaFoldDB" id="R9GU55"/>
<gene>
    <name evidence="1" type="ORF">ADIARSV_1765</name>
</gene>
<comment type="caution">
    <text evidence="1">The sequence shown here is derived from an EMBL/GenBank/DDBJ whole genome shotgun (WGS) entry which is preliminary data.</text>
</comment>
<sequence length="88" mass="10189">MQLKKGYVEFSAEILQDWIDSGVSYIKLVEVEMVAPYSAFELIPNSEIPEEGEMIHNIHSEDISELLEGMELVKFLVHEVYLEEEEEV</sequence>
<reference evidence="1 2" key="1">
    <citation type="journal article" date="2013" name="Genome Announc.">
        <title>Draft Genome Sequence of Arcticibacter svalbardensis Strain MN12-7T, a Member of the Family Sphingobacteriaceae Isolated from an Arctic Soil Sample.</title>
        <authorList>
            <person name="Shivaji S."/>
            <person name="Ara S."/>
            <person name="Prasad S."/>
            <person name="Manasa B.P."/>
            <person name="Begum Z."/>
            <person name="Singh A."/>
            <person name="Kumar Pinnaka A."/>
        </authorList>
    </citation>
    <scope>NUCLEOTIDE SEQUENCE [LARGE SCALE GENOMIC DNA]</scope>
    <source>
        <strain evidence="1 2">MN12-7</strain>
    </source>
</reference>